<evidence type="ECO:0000256" key="3">
    <source>
        <dbReference type="RuleBase" id="RU000389"/>
    </source>
</evidence>
<dbReference type="Pfam" id="PF07963">
    <property type="entry name" value="N_methyl"/>
    <property type="match status" value="1"/>
</dbReference>
<dbReference type="InterPro" id="IPR012902">
    <property type="entry name" value="N_methyl_site"/>
</dbReference>
<feature type="transmembrane region" description="Helical" evidence="4">
    <location>
        <begin position="12"/>
        <end position="35"/>
    </location>
</feature>
<dbReference type="InterPro" id="IPR045584">
    <property type="entry name" value="Pilin-like"/>
</dbReference>
<evidence type="ECO:0000313" key="5">
    <source>
        <dbReference type="EMBL" id="OOC08876.1"/>
    </source>
</evidence>
<dbReference type="GO" id="GO:0009289">
    <property type="term" value="C:pilus"/>
    <property type="evidence" value="ECO:0007669"/>
    <property type="project" value="InterPro"/>
</dbReference>
<dbReference type="PANTHER" id="PTHR30093:SF34">
    <property type="entry name" value="PREPILIN PEPTIDASE-DEPENDENT PROTEIN D"/>
    <property type="match status" value="1"/>
</dbReference>
<keyword evidence="2" id="KW-0488">Methylation</keyword>
<dbReference type="Proteomes" id="UP000189177">
    <property type="component" value="Unassembled WGS sequence"/>
</dbReference>
<gene>
    <name evidence="5" type="ORF">B1A74_13950</name>
</gene>
<organism evidence="5 6">
    <name type="scientific">Thioalkalivibrio halophilus</name>
    <dbReference type="NCBI Taxonomy" id="252474"/>
    <lineage>
        <taxon>Bacteria</taxon>
        <taxon>Pseudomonadati</taxon>
        <taxon>Pseudomonadota</taxon>
        <taxon>Gammaproteobacteria</taxon>
        <taxon>Chromatiales</taxon>
        <taxon>Ectothiorhodospiraceae</taxon>
        <taxon>Thioalkalivibrio</taxon>
    </lineage>
</organism>
<keyword evidence="4" id="KW-0812">Transmembrane</keyword>
<dbReference type="STRING" id="252474.B1A74_13950"/>
<dbReference type="AlphaFoldDB" id="A0A1V2ZUY8"/>
<evidence type="ECO:0000256" key="4">
    <source>
        <dbReference type="SAM" id="Phobius"/>
    </source>
</evidence>
<dbReference type="PROSITE" id="PS00409">
    <property type="entry name" value="PROKAR_NTER_METHYL"/>
    <property type="match status" value="1"/>
</dbReference>
<accession>A0A1V2ZUY8</accession>
<keyword evidence="6" id="KW-1185">Reference proteome</keyword>
<evidence type="ECO:0000256" key="1">
    <source>
        <dbReference type="ARBA" id="ARBA00005233"/>
    </source>
</evidence>
<dbReference type="Gene3D" id="3.30.700.10">
    <property type="entry name" value="Glycoprotein, Type 4 Pilin"/>
    <property type="match status" value="1"/>
</dbReference>
<sequence>MQKMHRSAQKGFTLIELMIVVAIIGILAAIALPAYQDYTARAQAAEGLSVTSGLRTDIAERVATGRTVDFSPDVTELERGEYIESIGYAHDGDDGPTITITWDSDNSGLSGNMLLYPRDWDDGQDAENNNIAGWICAEDDDMAENHLPGGCRDD</sequence>
<keyword evidence="3" id="KW-0281">Fimbrium</keyword>
<comment type="similarity">
    <text evidence="1 3">Belongs to the N-Me-Phe pilin family.</text>
</comment>
<reference evidence="5 6" key="1">
    <citation type="submission" date="2017-02" db="EMBL/GenBank/DDBJ databases">
        <title>Genomic diversity within the haloalkaliphilic genus Thioalkalivibrio.</title>
        <authorList>
            <person name="Ahn A.-C."/>
            <person name="Meier-Kolthoff J."/>
            <person name="Overmars L."/>
            <person name="Richter M."/>
            <person name="Woyke T."/>
            <person name="Sorokin D.Y."/>
            <person name="Muyzer G."/>
        </authorList>
    </citation>
    <scope>NUCLEOTIDE SEQUENCE [LARGE SCALE GENOMIC DNA]</scope>
    <source>
        <strain evidence="5 6">HL17</strain>
    </source>
</reference>
<dbReference type="GO" id="GO:0007155">
    <property type="term" value="P:cell adhesion"/>
    <property type="evidence" value="ECO:0007669"/>
    <property type="project" value="InterPro"/>
</dbReference>
<keyword evidence="4" id="KW-0472">Membrane</keyword>
<dbReference type="RefSeq" id="WP_077244981.1">
    <property type="nucleotide sequence ID" value="NZ_MUZR01000094.1"/>
</dbReference>
<dbReference type="InterPro" id="IPR001082">
    <property type="entry name" value="Pilin"/>
</dbReference>
<evidence type="ECO:0000256" key="2">
    <source>
        <dbReference type="ARBA" id="ARBA00022481"/>
    </source>
</evidence>
<dbReference type="NCBIfam" id="TIGR02532">
    <property type="entry name" value="IV_pilin_GFxxxE"/>
    <property type="match status" value="1"/>
</dbReference>
<name>A0A1V2ZUY8_9GAMM</name>
<comment type="caution">
    <text evidence="5">The sequence shown here is derived from an EMBL/GenBank/DDBJ whole genome shotgun (WGS) entry which is preliminary data.</text>
</comment>
<proteinExistence type="inferred from homology"/>
<keyword evidence="4" id="KW-1133">Transmembrane helix</keyword>
<dbReference type="Pfam" id="PF00114">
    <property type="entry name" value="Pilin"/>
    <property type="match status" value="1"/>
</dbReference>
<dbReference type="PANTHER" id="PTHR30093">
    <property type="entry name" value="GENERAL SECRETION PATHWAY PROTEIN G"/>
    <property type="match status" value="1"/>
</dbReference>
<dbReference type="OrthoDB" id="5918848at2"/>
<dbReference type="EMBL" id="MUZR01000094">
    <property type="protein sequence ID" value="OOC08876.1"/>
    <property type="molecule type" value="Genomic_DNA"/>
</dbReference>
<dbReference type="SUPFAM" id="SSF54523">
    <property type="entry name" value="Pili subunits"/>
    <property type="match status" value="1"/>
</dbReference>
<protein>
    <submittedName>
        <fullName evidence="5">Prepilin-type N-terminal cleavage/methylation domain-containing protein</fullName>
    </submittedName>
</protein>
<evidence type="ECO:0000313" key="6">
    <source>
        <dbReference type="Proteomes" id="UP000189177"/>
    </source>
</evidence>